<feature type="transmembrane region" description="Helical" evidence="1">
    <location>
        <begin position="136"/>
        <end position="158"/>
    </location>
</feature>
<dbReference type="RefSeq" id="WP_158950688.1">
    <property type="nucleotide sequence ID" value="NZ_CP046913.1"/>
</dbReference>
<protein>
    <submittedName>
        <fullName evidence="2">Uncharacterized protein</fullName>
    </submittedName>
</protein>
<sequence length="321" mass="33041">MARCERRAVPWHACVAWLAIAGGASAFAAGVMLAAMRFGTTATAYAGSTLALLAMAALPVPLSRSFMQRATVPVATTLLLTMAAMHAATALARETAYPLLIGGLMILVAGCAFAPRTSVHTHTPRARRSNPSAYAPGWWLAPALLAGVSSGLLARFQWSAICGSASGASLAQVGLSLGIVTLAGLAMERFDRRHALLMLFVLRAAWLAALTLDLVASHAAMAAAAFAMLDALTLPTLMRPSPTTNTANPACPGIAHHAGMLAGAALATTSWGFGQGFPAVFLLGSALNLACAFATSRRAISSDRASASPTRMQSSALELQQ</sequence>
<feature type="transmembrane region" description="Helical" evidence="1">
    <location>
        <begin position="194"/>
        <end position="212"/>
    </location>
</feature>
<feature type="transmembrane region" description="Helical" evidence="1">
    <location>
        <begin position="12"/>
        <end position="36"/>
    </location>
</feature>
<evidence type="ECO:0000256" key="1">
    <source>
        <dbReference type="SAM" id="Phobius"/>
    </source>
</evidence>
<feature type="transmembrane region" description="Helical" evidence="1">
    <location>
        <begin position="277"/>
        <end position="295"/>
    </location>
</feature>
<evidence type="ECO:0000313" key="3">
    <source>
        <dbReference type="Proteomes" id="UP000433577"/>
    </source>
</evidence>
<keyword evidence="3" id="KW-1185">Reference proteome</keyword>
<dbReference type="KEGG" id="pacs:FAZ98_08735"/>
<feature type="transmembrane region" description="Helical" evidence="1">
    <location>
        <begin position="97"/>
        <end position="115"/>
    </location>
</feature>
<keyword evidence="1" id="KW-0472">Membrane</keyword>
<dbReference type="Proteomes" id="UP000433577">
    <property type="component" value="Chromosome 1"/>
</dbReference>
<feature type="transmembrane region" description="Helical" evidence="1">
    <location>
        <begin position="72"/>
        <end position="91"/>
    </location>
</feature>
<gene>
    <name evidence="2" type="ORF">FAZ98_08735</name>
</gene>
<dbReference type="OrthoDB" id="9098329at2"/>
<dbReference type="AlphaFoldDB" id="A0A7Z2GI07"/>
<accession>A0A7Z2GI07</accession>
<dbReference type="EMBL" id="CP046913">
    <property type="protein sequence ID" value="QGZ61810.1"/>
    <property type="molecule type" value="Genomic_DNA"/>
</dbReference>
<keyword evidence="1" id="KW-0812">Transmembrane</keyword>
<feature type="transmembrane region" description="Helical" evidence="1">
    <location>
        <begin position="170"/>
        <end position="187"/>
    </location>
</feature>
<keyword evidence="1" id="KW-1133">Transmembrane helix</keyword>
<evidence type="ECO:0000313" key="2">
    <source>
        <dbReference type="EMBL" id="QGZ61810.1"/>
    </source>
</evidence>
<name>A0A7Z2GI07_9BURK</name>
<organism evidence="2 3">
    <name type="scientific">Paraburkholderia acidisoli</name>
    <dbReference type="NCBI Taxonomy" id="2571748"/>
    <lineage>
        <taxon>Bacteria</taxon>
        <taxon>Pseudomonadati</taxon>
        <taxon>Pseudomonadota</taxon>
        <taxon>Betaproteobacteria</taxon>
        <taxon>Burkholderiales</taxon>
        <taxon>Burkholderiaceae</taxon>
        <taxon>Paraburkholderia</taxon>
    </lineage>
</organism>
<proteinExistence type="predicted"/>
<reference evidence="2 3" key="1">
    <citation type="submission" date="2019-12" db="EMBL/GenBank/DDBJ databases">
        <title>Paraburkholderia acidiphila 7Q-K02 sp. nov and Paraburkholderia acidisoli DHF22 sp. nov., two strains isolated from forest soil.</title>
        <authorList>
            <person name="Gao Z."/>
            <person name="Qiu L."/>
        </authorList>
    </citation>
    <scope>NUCLEOTIDE SEQUENCE [LARGE SCALE GENOMIC DNA]</scope>
    <source>
        <strain evidence="2 3">DHF22</strain>
    </source>
</reference>
<feature type="transmembrane region" description="Helical" evidence="1">
    <location>
        <begin position="42"/>
        <end position="60"/>
    </location>
</feature>